<dbReference type="Proteomes" id="UP000717835">
    <property type="component" value="Unassembled WGS sequence"/>
</dbReference>
<dbReference type="InterPro" id="IPR051916">
    <property type="entry name" value="GPI-anchor_lipid_remodeler"/>
</dbReference>
<comment type="caution">
    <text evidence="3">The sequence shown here is derived from an EMBL/GenBank/DDBJ whole genome shotgun (WGS) entry which is preliminary data.</text>
</comment>
<reference evidence="3" key="2">
    <citation type="submission" date="2021-09" db="EMBL/GenBank/DDBJ databases">
        <authorList>
            <person name="Gilroy R."/>
        </authorList>
    </citation>
    <scope>NUCLEOTIDE SEQUENCE</scope>
    <source>
        <strain evidence="3">CHK55-1828</strain>
    </source>
</reference>
<organism evidence="3 4">
    <name type="scientific">Mediterranea massiliensis</name>
    <dbReference type="NCBI Taxonomy" id="1841865"/>
    <lineage>
        <taxon>Bacteria</taxon>
        <taxon>Pseudomonadati</taxon>
        <taxon>Bacteroidota</taxon>
        <taxon>Bacteroidia</taxon>
        <taxon>Bacteroidales</taxon>
        <taxon>Bacteroidaceae</taxon>
        <taxon>Mediterranea</taxon>
    </lineage>
</organism>
<dbReference type="RefSeq" id="WP_276827043.1">
    <property type="nucleotide sequence ID" value="NZ_DYVX01000040.1"/>
</dbReference>
<dbReference type="SUPFAM" id="SSF56219">
    <property type="entry name" value="DNase I-like"/>
    <property type="match status" value="1"/>
</dbReference>
<feature type="chain" id="PRO_5037180539" evidence="1">
    <location>
        <begin position="22"/>
        <end position="259"/>
    </location>
</feature>
<keyword evidence="1" id="KW-0732">Signal</keyword>
<dbReference type="PANTHER" id="PTHR14859">
    <property type="entry name" value="CALCOFLUOR WHITE HYPERSENSITIVE PROTEIN PRECURSOR"/>
    <property type="match status" value="1"/>
</dbReference>
<proteinExistence type="predicted"/>
<gene>
    <name evidence="3" type="ORF">K8W02_04935</name>
</gene>
<feature type="signal peptide" evidence="1">
    <location>
        <begin position="1"/>
        <end position="21"/>
    </location>
</feature>
<dbReference type="InterPro" id="IPR005135">
    <property type="entry name" value="Endo/exonuclease/phosphatase"/>
</dbReference>
<dbReference type="AlphaFoldDB" id="A0A921HWI6"/>
<dbReference type="GO" id="GO:0004519">
    <property type="term" value="F:endonuclease activity"/>
    <property type="evidence" value="ECO:0007669"/>
    <property type="project" value="UniProtKB-KW"/>
</dbReference>
<sequence>MKRIRILLWAALLLSLLPCLAGCGQGKKASSSEWTLASYNIRNAKGLDGQVSYDRIAEVIRKFGADAVAIQEADSATQRSHGLFVLQELGRRTGMHPVYAPAIDYNGGTYGIGMLCSEQPVDVKHFPLPGEEERRALLVVEFPHYIYACTHLSLTEKDRLASVAVIVGALKGYQKPVFLAGDWNDTPRSPFLSEMKKHFDILTAPEAHTFPANAPETTIDYIALLRQDSPKAVCTHAEVFDAPIESDHRPVKVVVSCGE</sequence>
<reference evidence="3" key="1">
    <citation type="journal article" date="2021" name="PeerJ">
        <title>Extensive microbial diversity within the chicken gut microbiome revealed by metagenomics and culture.</title>
        <authorList>
            <person name="Gilroy R."/>
            <person name="Ravi A."/>
            <person name="Getino M."/>
            <person name="Pursley I."/>
            <person name="Horton D.L."/>
            <person name="Alikhan N.F."/>
            <person name="Baker D."/>
            <person name="Gharbi K."/>
            <person name="Hall N."/>
            <person name="Watson M."/>
            <person name="Adriaenssens E.M."/>
            <person name="Foster-Nyarko E."/>
            <person name="Jarju S."/>
            <person name="Secka A."/>
            <person name="Antonio M."/>
            <person name="Oren A."/>
            <person name="Chaudhuri R.R."/>
            <person name="La Ragione R."/>
            <person name="Hildebrand F."/>
            <person name="Pallen M.J."/>
        </authorList>
    </citation>
    <scope>NUCLEOTIDE SEQUENCE</scope>
    <source>
        <strain evidence="3">CHK55-1828</strain>
    </source>
</reference>
<dbReference type="Pfam" id="PF03372">
    <property type="entry name" value="Exo_endo_phos"/>
    <property type="match status" value="1"/>
</dbReference>
<evidence type="ECO:0000259" key="2">
    <source>
        <dbReference type="Pfam" id="PF03372"/>
    </source>
</evidence>
<evidence type="ECO:0000313" key="3">
    <source>
        <dbReference type="EMBL" id="HJF91715.1"/>
    </source>
</evidence>
<feature type="domain" description="Endonuclease/exonuclease/phosphatase" evidence="2">
    <location>
        <begin position="37"/>
        <end position="222"/>
    </location>
</feature>
<dbReference type="GO" id="GO:0006506">
    <property type="term" value="P:GPI anchor biosynthetic process"/>
    <property type="evidence" value="ECO:0007669"/>
    <property type="project" value="TreeGrafter"/>
</dbReference>
<name>A0A921HWI6_9BACT</name>
<dbReference type="InterPro" id="IPR036691">
    <property type="entry name" value="Endo/exonu/phosph_ase_sf"/>
</dbReference>
<keyword evidence="3" id="KW-0255">Endonuclease</keyword>
<keyword evidence="3" id="KW-0540">Nuclease</keyword>
<dbReference type="PANTHER" id="PTHR14859:SF15">
    <property type="entry name" value="ENDONUCLEASE_EXONUCLEASE_PHOSPHATASE DOMAIN-CONTAINING PROTEIN"/>
    <property type="match status" value="1"/>
</dbReference>
<evidence type="ECO:0000256" key="1">
    <source>
        <dbReference type="SAM" id="SignalP"/>
    </source>
</evidence>
<dbReference type="EMBL" id="DYVX01000040">
    <property type="protein sequence ID" value="HJF91715.1"/>
    <property type="molecule type" value="Genomic_DNA"/>
</dbReference>
<dbReference type="Gene3D" id="3.60.10.10">
    <property type="entry name" value="Endonuclease/exonuclease/phosphatase"/>
    <property type="match status" value="1"/>
</dbReference>
<accession>A0A921HWI6</accession>
<protein>
    <submittedName>
        <fullName evidence="3">Endonuclease/exonuclease/phosphatase family protein</fullName>
    </submittedName>
</protein>
<keyword evidence="3" id="KW-0378">Hydrolase</keyword>
<evidence type="ECO:0000313" key="4">
    <source>
        <dbReference type="Proteomes" id="UP000717835"/>
    </source>
</evidence>
<dbReference type="GO" id="GO:0016020">
    <property type="term" value="C:membrane"/>
    <property type="evidence" value="ECO:0007669"/>
    <property type="project" value="GOC"/>
</dbReference>